<sequence length="189" mass="20929">MLQMFMYRRNDINNGILYSQRGMPQKDLTSDGDGSFAIGRQNYIETVIASSSMTQDQKTSKKWYGNRDASAVVANRRNSTIGKGSINDANSAIGFTTDVDRNTARQAIIRARAGGYVVPPKCVHSPGTSGAFCYTGGHSDLRFDPITLLPTKINQNTDRTKELLTKRYNFGCNLPYDCINKSAFCKTQC</sequence>
<reference evidence="1" key="1">
    <citation type="journal article" date="2020" name="Nature">
        <title>Giant virus diversity and host interactions through global metagenomics.</title>
        <authorList>
            <person name="Schulz F."/>
            <person name="Roux S."/>
            <person name="Paez-Espino D."/>
            <person name="Jungbluth S."/>
            <person name="Walsh D.A."/>
            <person name="Denef V.J."/>
            <person name="McMahon K.D."/>
            <person name="Konstantinidis K.T."/>
            <person name="Eloe-Fadrosh E.A."/>
            <person name="Kyrpides N.C."/>
            <person name="Woyke T."/>
        </authorList>
    </citation>
    <scope>NUCLEOTIDE SEQUENCE</scope>
    <source>
        <strain evidence="1">GVMAG-S-1101164-67</strain>
    </source>
</reference>
<accession>A0A6C0JZ19</accession>
<dbReference type="EMBL" id="MN740750">
    <property type="protein sequence ID" value="QHU10141.1"/>
    <property type="molecule type" value="Genomic_DNA"/>
</dbReference>
<proteinExistence type="predicted"/>
<name>A0A6C0JZ19_9ZZZZ</name>
<organism evidence="1">
    <name type="scientific">viral metagenome</name>
    <dbReference type="NCBI Taxonomy" id="1070528"/>
    <lineage>
        <taxon>unclassified sequences</taxon>
        <taxon>metagenomes</taxon>
        <taxon>organismal metagenomes</taxon>
    </lineage>
</organism>
<dbReference type="AlphaFoldDB" id="A0A6C0JZ19"/>
<evidence type="ECO:0000313" key="1">
    <source>
        <dbReference type="EMBL" id="QHU10141.1"/>
    </source>
</evidence>
<protein>
    <submittedName>
        <fullName evidence="1">Uncharacterized protein</fullName>
    </submittedName>
</protein>